<accession>A0A9N9NKA3</accession>
<organism evidence="2 3">
    <name type="scientific">Racocetra fulgida</name>
    <dbReference type="NCBI Taxonomy" id="60492"/>
    <lineage>
        <taxon>Eukaryota</taxon>
        <taxon>Fungi</taxon>
        <taxon>Fungi incertae sedis</taxon>
        <taxon>Mucoromycota</taxon>
        <taxon>Glomeromycotina</taxon>
        <taxon>Glomeromycetes</taxon>
        <taxon>Diversisporales</taxon>
        <taxon>Gigasporaceae</taxon>
        <taxon>Racocetra</taxon>
    </lineage>
</organism>
<dbReference type="Pfam" id="PF18107">
    <property type="entry name" value="HTH_ABP1_N"/>
    <property type="match status" value="1"/>
</dbReference>
<keyword evidence="3" id="KW-1185">Reference proteome</keyword>
<evidence type="ECO:0000313" key="2">
    <source>
        <dbReference type="EMBL" id="CAG8739198.1"/>
    </source>
</evidence>
<reference evidence="2" key="1">
    <citation type="submission" date="2021-06" db="EMBL/GenBank/DDBJ databases">
        <authorList>
            <person name="Kallberg Y."/>
            <person name="Tangrot J."/>
            <person name="Rosling A."/>
        </authorList>
    </citation>
    <scope>NUCLEOTIDE SEQUENCE</scope>
    <source>
        <strain evidence="2">IN212</strain>
    </source>
</reference>
<name>A0A9N9NKA3_9GLOM</name>
<evidence type="ECO:0000259" key="1">
    <source>
        <dbReference type="Pfam" id="PF18107"/>
    </source>
</evidence>
<dbReference type="Gene3D" id="1.10.10.60">
    <property type="entry name" value="Homeodomain-like"/>
    <property type="match status" value="1"/>
</dbReference>
<dbReference type="Proteomes" id="UP000789396">
    <property type="component" value="Unassembled WGS sequence"/>
</dbReference>
<proteinExistence type="predicted"/>
<dbReference type="InterPro" id="IPR041188">
    <property type="entry name" value="HTH_ABP1_N"/>
</dbReference>
<feature type="non-terminal residue" evidence="2">
    <location>
        <position position="121"/>
    </location>
</feature>
<dbReference type="AlphaFoldDB" id="A0A9N9NKA3"/>
<dbReference type="OrthoDB" id="2433378at2759"/>
<evidence type="ECO:0000313" key="3">
    <source>
        <dbReference type="Proteomes" id="UP000789396"/>
    </source>
</evidence>
<protein>
    <submittedName>
        <fullName evidence="2">3577_t:CDS:1</fullName>
    </submittedName>
</protein>
<sequence>MPKKTTLTDIQKRELCEYARDNKMKRSQYVDWIEKKWGIRVDESTISRILKTGEERLNSELLAEGLEIPQGALQFFNSWLEKFKDRNGIRQHHLEGEAESADEIAISNTLPMLKDKCSNYP</sequence>
<feature type="domain" description="ARS-binding protein 1 N-terminal" evidence="1">
    <location>
        <begin position="3"/>
        <end position="50"/>
    </location>
</feature>
<comment type="caution">
    <text evidence="2">The sequence shown here is derived from an EMBL/GenBank/DDBJ whole genome shotgun (WGS) entry which is preliminary data.</text>
</comment>
<gene>
    <name evidence="2" type="ORF">RFULGI_LOCUS12721</name>
</gene>
<dbReference type="EMBL" id="CAJVPZ010031391">
    <property type="protein sequence ID" value="CAG8739198.1"/>
    <property type="molecule type" value="Genomic_DNA"/>
</dbReference>